<dbReference type="Proteomes" id="UP001287286">
    <property type="component" value="Unassembled WGS sequence"/>
</dbReference>
<proteinExistence type="predicted"/>
<evidence type="ECO:0000313" key="2">
    <source>
        <dbReference type="EMBL" id="KAK4077295.1"/>
    </source>
</evidence>
<reference evidence="2 3" key="1">
    <citation type="journal article" date="2024" name="Microbiol. Resour. Announc.">
        <title>Genome annotations for the ascomycete fungi Trichoderma harzianum, Trichoderma aggressivum, and Purpureocillium lilacinum.</title>
        <authorList>
            <person name="Beijen E.P.W."/>
            <person name="Ohm R.A."/>
        </authorList>
    </citation>
    <scope>NUCLEOTIDE SEQUENCE [LARGE SCALE GENOMIC DNA]</scope>
    <source>
        <strain evidence="2 3">CBS 150709</strain>
    </source>
</reference>
<evidence type="ECO:0000256" key="1">
    <source>
        <dbReference type="SAM" id="MobiDB-lite"/>
    </source>
</evidence>
<feature type="compositionally biased region" description="Basic and acidic residues" evidence="1">
    <location>
        <begin position="209"/>
        <end position="223"/>
    </location>
</feature>
<accession>A0ABR0BH26</accession>
<gene>
    <name evidence="2" type="ORF">Purlil1_12379</name>
</gene>
<feature type="region of interest" description="Disordered" evidence="1">
    <location>
        <begin position="168"/>
        <end position="310"/>
    </location>
</feature>
<sequence>MSSTAPDICQTLNLVANGRPRCRSFSGSIPDYIDHLRNRLPEKMERDFNELLSLVLVRGALQEEQFDDLVGRSRGICTWDCCGPYPDCWGLETADVKAYFDRNGVSDRSKASSESRVLQRFPWPRVEEALSAAHAERMTQNSRGAARGKVVPTDFRTALRSLELYQSTAASGLPQRPSRPGPGLEMQSNGPRFTEVSFEPDSPMPTDGTGKRTLDHDSDHDSSDAPDGETPTGRRHEVRMRLHRPDQRHRPIQRQAGSTRVSKAPSVVLVPDSPGCVEQHPDEEDGQEESPQPRPPTKRARTAASDSAAGVPRALDTVLEGLIGGQLLGPEFVFRALGSICECAGDFDAMRFSQSLAYTPPRGTATRLMPIQQDEDHWVLCQIRRGYPIMLYDPQGSRESVAGFENVRAMASDQGMIFRSSPLFQVHAGNSEVLLLYMAVCLVGKFSIPAAVSMPFCRHLLYCILSSPPPMAAEHQEHQDSFSHIPMMVQRMLDPLLDVSTWGQSRVRLSDALERVLKAKKDMQSQRELMLVSAHHGAELFHKLKLESAARGLPLLGNGQFRIEAGLEFCTSVRDEIARTASHNGSPA</sequence>
<comment type="caution">
    <text evidence="2">The sequence shown here is derived from an EMBL/GenBank/DDBJ whole genome shotgun (WGS) entry which is preliminary data.</text>
</comment>
<name>A0ABR0BH26_PURLI</name>
<keyword evidence="3" id="KW-1185">Reference proteome</keyword>
<organism evidence="2 3">
    <name type="scientific">Purpureocillium lilacinum</name>
    <name type="common">Paecilomyces lilacinus</name>
    <dbReference type="NCBI Taxonomy" id="33203"/>
    <lineage>
        <taxon>Eukaryota</taxon>
        <taxon>Fungi</taxon>
        <taxon>Dikarya</taxon>
        <taxon>Ascomycota</taxon>
        <taxon>Pezizomycotina</taxon>
        <taxon>Sordariomycetes</taxon>
        <taxon>Hypocreomycetidae</taxon>
        <taxon>Hypocreales</taxon>
        <taxon>Ophiocordycipitaceae</taxon>
        <taxon>Purpureocillium</taxon>
    </lineage>
</organism>
<feature type="compositionally biased region" description="Basic and acidic residues" evidence="1">
    <location>
        <begin position="232"/>
        <end position="249"/>
    </location>
</feature>
<evidence type="ECO:0000313" key="3">
    <source>
        <dbReference type="Proteomes" id="UP001287286"/>
    </source>
</evidence>
<dbReference type="EMBL" id="JAWRVI010000100">
    <property type="protein sequence ID" value="KAK4077295.1"/>
    <property type="molecule type" value="Genomic_DNA"/>
</dbReference>
<protein>
    <submittedName>
        <fullName evidence="2">Uncharacterized protein</fullName>
    </submittedName>
</protein>